<dbReference type="OrthoDB" id="5494295at2"/>
<accession>A9FE30</accession>
<keyword evidence="2" id="KW-1185">Reference proteome</keyword>
<dbReference type="KEGG" id="scl:sce4681"/>
<dbReference type="AlphaFoldDB" id="A9FE30"/>
<dbReference type="BioCyc" id="SCEL448385:SCE_RS24035-MONOMER"/>
<organism evidence="1 2">
    <name type="scientific">Sorangium cellulosum (strain So ce56)</name>
    <name type="common">Polyangium cellulosum (strain So ce56)</name>
    <dbReference type="NCBI Taxonomy" id="448385"/>
    <lineage>
        <taxon>Bacteria</taxon>
        <taxon>Pseudomonadati</taxon>
        <taxon>Myxococcota</taxon>
        <taxon>Polyangia</taxon>
        <taxon>Polyangiales</taxon>
        <taxon>Polyangiaceae</taxon>
        <taxon>Sorangium</taxon>
    </lineage>
</organism>
<dbReference type="Proteomes" id="UP000002139">
    <property type="component" value="Chromosome"/>
</dbReference>
<sequence length="647" mass="67865">MVAGCTGRRWVGRFPGGVCPDPMGMPWRGKKLFQSEIEAPAFLDEYCVYEYAGRGEPDPAETAALQATVGRASDCTFAEDCVTVGPLGDADARDVDAMRSFLHDEFIQQVNGVALPPVNAGATPAIARVAVIDTKAGSQLPVDPHATVVGGLIRDLTCLDPDVRCAADVTYELGLPQLDNSNLGSSGGHFGSMSQVATAIYRSVSSWQSDNYTAPRVPPVNPRLVINASIGAQPGPDCGPDVQELSCSAQSLYDAIRHATCQGALVVAAAGNSPGGPFRHEPGIDGSNAASAISGGTCPAAWTRMISRDECEGVEGKDYDAEFIQKGFAPFSRSTEEGEWNDTPLLVPVAGVDSSNALLPNARDGALPRNVALGILGTARENPMLPFPPPMTGSSLGAAAWTATAVNTWAYQPELTARELIDLLYATGRPIRDALGAVRPAEVDWDLAPHEARRPSVCAAVFEICNSATPPAACPTTSFEACRGSAPSPIQNPDLSALVPHFDALFADAISTNLDLGPSDLSSTAPSDTFQNLSTPSWIHPQPETIPCAKCGFSLGTHEVDIYINPDFSSNINKATLVVNNANGDKVRLDLPPPSPMGMSAGAKLSYTINMSSSSMWPQNIAQAVISFEVESNGVIGSSTGTILLMP</sequence>
<dbReference type="eggNOG" id="COG1404">
    <property type="taxonomic scope" value="Bacteria"/>
</dbReference>
<dbReference type="EMBL" id="AM746676">
    <property type="protein sequence ID" value="CAN94844.1"/>
    <property type="molecule type" value="Genomic_DNA"/>
</dbReference>
<dbReference type="HOGENOM" id="CLU_423298_0_0_7"/>
<protein>
    <recommendedName>
        <fullName evidence="3">Peptidase S8/S53 domain-containing protein</fullName>
    </recommendedName>
</protein>
<name>A9FE30_SORC5</name>
<dbReference type="SUPFAM" id="SSF52743">
    <property type="entry name" value="Subtilisin-like"/>
    <property type="match status" value="1"/>
</dbReference>
<gene>
    <name evidence="1" type="ordered locus">sce4681</name>
</gene>
<reference evidence="1 2" key="1">
    <citation type="journal article" date="2007" name="Nat. Biotechnol.">
        <title>Complete genome sequence of the myxobacterium Sorangium cellulosum.</title>
        <authorList>
            <person name="Schneiker S."/>
            <person name="Perlova O."/>
            <person name="Kaiser O."/>
            <person name="Gerth K."/>
            <person name="Alici A."/>
            <person name="Altmeyer M.O."/>
            <person name="Bartels D."/>
            <person name="Bekel T."/>
            <person name="Beyer S."/>
            <person name="Bode E."/>
            <person name="Bode H.B."/>
            <person name="Bolten C.J."/>
            <person name="Choudhuri J.V."/>
            <person name="Doss S."/>
            <person name="Elnakady Y.A."/>
            <person name="Frank B."/>
            <person name="Gaigalat L."/>
            <person name="Goesmann A."/>
            <person name="Groeger C."/>
            <person name="Gross F."/>
            <person name="Jelsbak L."/>
            <person name="Jelsbak L."/>
            <person name="Kalinowski J."/>
            <person name="Kegler C."/>
            <person name="Knauber T."/>
            <person name="Konietzny S."/>
            <person name="Kopp M."/>
            <person name="Krause L."/>
            <person name="Krug D."/>
            <person name="Linke B."/>
            <person name="Mahmud T."/>
            <person name="Martinez-Arias R."/>
            <person name="McHardy A.C."/>
            <person name="Merai M."/>
            <person name="Meyer F."/>
            <person name="Mormann S."/>
            <person name="Munoz-Dorado J."/>
            <person name="Perez J."/>
            <person name="Pradella S."/>
            <person name="Rachid S."/>
            <person name="Raddatz G."/>
            <person name="Rosenau F."/>
            <person name="Rueckert C."/>
            <person name="Sasse F."/>
            <person name="Scharfe M."/>
            <person name="Schuster S.C."/>
            <person name="Suen G."/>
            <person name="Treuner-Lange A."/>
            <person name="Velicer G.J."/>
            <person name="Vorholter F.-J."/>
            <person name="Weissman K.J."/>
            <person name="Welch R.D."/>
            <person name="Wenzel S.C."/>
            <person name="Whitworth D.E."/>
            <person name="Wilhelm S."/>
            <person name="Wittmann C."/>
            <person name="Bloecker H."/>
            <person name="Puehler A."/>
            <person name="Mueller R."/>
        </authorList>
    </citation>
    <scope>NUCLEOTIDE SEQUENCE [LARGE SCALE GENOMIC DNA]</scope>
    <source>
        <strain evidence="2">So ce56</strain>
    </source>
</reference>
<evidence type="ECO:0008006" key="3">
    <source>
        <dbReference type="Google" id="ProtNLM"/>
    </source>
</evidence>
<evidence type="ECO:0000313" key="1">
    <source>
        <dbReference type="EMBL" id="CAN94844.1"/>
    </source>
</evidence>
<dbReference type="Gene3D" id="3.40.50.200">
    <property type="entry name" value="Peptidase S8/S53 domain"/>
    <property type="match status" value="1"/>
</dbReference>
<evidence type="ECO:0000313" key="2">
    <source>
        <dbReference type="Proteomes" id="UP000002139"/>
    </source>
</evidence>
<dbReference type="GO" id="GO:0006508">
    <property type="term" value="P:proteolysis"/>
    <property type="evidence" value="ECO:0007669"/>
    <property type="project" value="InterPro"/>
</dbReference>
<dbReference type="GO" id="GO:0004252">
    <property type="term" value="F:serine-type endopeptidase activity"/>
    <property type="evidence" value="ECO:0007669"/>
    <property type="project" value="InterPro"/>
</dbReference>
<proteinExistence type="predicted"/>
<dbReference type="CDD" id="cd00306">
    <property type="entry name" value="Peptidases_S8_S53"/>
    <property type="match status" value="1"/>
</dbReference>
<dbReference type="InterPro" id="IPR036852">
    <property type="entry name" value="Peptidase_S8/S53_dom_sf"/>
</dbReference>